<protein>
    <submittedName>
        <fullName evidence="1">Uncharacterized protein</fullName>
    </submittedName>
</protein>
<dbReference type="EMBL" id="ML208259">
    <property type="protein sequence ID" value="TFK76920.1"/>
    <property type="molecule type" value="Genomic_DNA"/>
</dbReference>
<keyword evidence="2" id="KW-1185">Reference proteome</keyword>
<accession>A0ACD3BGB9</accession>
<name>A0ACD3BGB9_9AGAR</name>
<sequence length="431" mass="46890">MTARFNDPTTRLQSVLVQFNHLEYECPSPTLSIPTSFISSALPKRRNPASTKQLAIERTPPADKFQSANLSHSTAPRVVLGHLTTPTMPSVEPCHTLPSQASSESLQLPALLEFSFKTSSPSLDLTLKPPLEVDTSARLPPLSPTSEPTTPLDQFSSPFNPSLDAIAFSHPNSPYVPWTSPVRREFLRPLTPASFISGITSAYSRPYSRSGARAPEPTDSSDDHLPIPDIKKAKLSQSFRNFRRIIKLNVKGVARRFSMLAKPFHACGARTAPVPIITSRRRISYSTSALPSPAPSGDSSNSTTLVAWLAQRQREVELFHDPSNGISIDEYERMGSWVNISPSGDEVCDPPDDFSLITGKEVIRLTPHAHSILSVLHDGDSPVQFLASQSSPQLSRISAWHDNAQAVGPHDMCPTSPSATMRGCGMHGGCS</sequence>
<reference evidence="1 2" key="1">
    <citation type="journal article" date="2019" name="Nat. Ecol. Evol.">
        <title>Megaphylogeny resolves global patterns of mushroom evolution.</title>
        <authorList>
            <person name="Varga T."/>
            <person name="Krizsan K."/>
            <person name="Foldi C."/>
            <person name="Dima B."/>
            <person name="Sanchez-Garcia M."/>
            <person name="Sanchez-Ramirez S."/>
            <person name="Szollosi G.J."/>
            <person name="Szarkandi J.G."/>
            <person name="Papp V."/>
            <person name="Albert L."/>
            <person name="Andreopoulos W."/>
            <person name="Angelini C."/>
            <person name="Antonin V."/>
            <person name="Barry K.W."/>
            <person name="Bougher N.L."/>
            <person name="Buchanan P."/>
            <person name="Buyck B."/>
            <person name="Bense V."/>
            <person name="Catcheside P."/>
            <person name="Chovatia M."/>
            <person name="Cooper J."/>
            <person name="Damon W."/>
            <person name="Desjardin D."/>
            <person name="Finy P."/>
            <person name="Geml J."/>
            <person name="Haridas S."/>
            <person name="Hughes K."/>
            <person name="Justo A."/>
            <person name="Karasinski D."/>
            <person name="Kautmanova I."/>
            <person name="Kiss B."/>
            <person name="Kocsube S."/>
            <person name="Kotiranta H."/>
            <person name="LaButti K.M."/>
            <person name="Lechner B.E."/>
            <person name="Liimatainen K."/>
            <person name="Lipzen A."/>
            <person name="Lukacs Z."/>
            <person name="Mihaltcheva S."/>
            <person name="Morgado L.N."/>
            <person name="Niskanen T."/>
            <person name="Noordeloos M.E."/>
            <person name="Ohm R.A."/>
            <person name="Ortiz-Santana B."/>
            <person name="Ovrebo C."/>
            <person name="Racz N."/>
            <person name="Riley R."/>
            <person name="Savchenko A."/>
            <person name="Shiryaev A."/>
            <person name="Soop K."/>
            <person name="Spirin V."/>
            <person name="Szebenyi C."/>
            <person name="Tomsovsky M."/>
            <person name="Tulloss R.E."/>
            <person name="Uehling J."/>
            <person name="Grigoriev I.V."/>
            <person name="Vagvolgyi C."/>
            <person name="Papp T."/>
            <person name="Martin F.M."/>
            <person name="Miettinen O."/>
            <person name="Hibbett D.S."/>
            <person name="Nagy L.G."/>
        </authorList>
    </citation>
    <scope>NUCLEOTIDE SEQUENCE [LARGE SCALE GENOMIC DNA]</scope>
    <source>
        <strain evidence="1 2">NL-1719</strain>
    </source>
</reference>
<evidence type="ECO:0000313" key="2">
    <source>
        <dbReference type="Proteomes" id="UP000308600"/>
    </source>
</evidence>
<dbReference type="Proteomes" id="UP000308600">
    <property type="component" value="Unassembled WGS sequence"/>
</dbReference>
<evidence type="ECO:0000313" key="1">
    <source>
        <dbReference type="EMBL" id="TFK76920.1"/>
    </source>
</evidence>
<organism evidence="1 2">
    <name type="scientific">Pluteus cervinus</name>
    <dbReference type="NCBI Taxonomy" id="181527"/>
    <lineage>
        <taxon>Eukaryota</taxon>
        <taxon>Fungi</taxon>
        <taxon>Dikarya</taxon>
        <taxon>Basidiomycota</taxon>
        <taxon>Agaricomycotina</taxon>
        <taxon>Agaricomycetes</taxon>
        <taxon>Agaricomycetidae</taxon>
        <taxon>Agaricales</taxon>
        <taxon>Pluteineae</taxon>
        <taxon>Pluteaceae</taxon>
        <taxon>Pluteus</taxon>
    </lineage>
</organism>
<gene>
    <name evidence="1" type="ORF">BDN72DRAFT_953421</name>
</gene>
<proteinExistence type="predicted"/>